<organism evidence="6 7">
    <name type="scientific">Streptococcus suis</name>
    <dbReference type="NCBI Taxonomy" id="1307"/>
    <lineage>
        <taxon>Bacteria</taxon>
        <taxon>Bacillati</taxon>
        <taxon>Bacillota</taxon>
        <taxon>Bacilli</taxon>
        <taxon>Lactobacillales</taxon>
        <taxon>Streptococcaceae</taxon>
        <taxon>Streptococcus</taxon>
    </lineage>
</organism>
<dbReference type="EC" id="3.6.3.-" evidence="6"/>
<dbReference type="SUPFAM" id="SSF52540">
    <property type="entry name" value="P-loop containing nucleoside triphosphate hydrolases"/>
    <property type="match status" value="1"/>
</dbReference>
<dbReference type="SMART" id="SM00382">
    <property type="entry name" value="AAA"/>
    <property type="match status" value="1"/>
</dbReference>
<reference evidence="6 7" key="1">
    <citation type="submission" date="2016-02" db="EMBL/GenBank/DDBJ databases">
        <authorList>
            <consortium name="Pathogen Informatics"/>
        </authorList>
    </citation>
    <scope>NUCLEOTIDE SEQUENCE [LARGE SCALE GENOMIC DNA]</scope>
    <source>
        <strain evidence="6 7">SS999</strain>
    </source>
</reference>
<evidence type="ECO:0000256" key="1">
    <source>
        <dbReference type="ARBA" id="ARBA00005417"/>
    </source>
</evidence>
<name>A0A0Z8W8S5_STRSU</name>
<evidence type="ECO:0000313" key="6">
    <source>
        <dbReference type="EMBL" id="CYX69951.1"/>
    </source>
</evidence>
<dbReference type="CDD" id="cd03268">
    <property type="entry name" value="ABC_BcrA_bacitracin_resist"/>
    <property type="match status" value="1"/>
</dbReference>
<dbReference type="GO" id="GO:0016887">
    <property type="term" value="F:ATP hydrolysis activity"/>
    <property type="evidence" value="ECO:0007669"/>
    <property type="project" value="InterPro"/>
</dbReference>
<accession>A0A0Z8W8S5</accession>
<comment type="similarity">
    <text evidence="1">Belongs to the ABC transporter superfamily.</text>
</comment>
<dbReference type="Pfam" id="PF00005">
    <property type="entry name" value="ABC_tran"/>
    <property type="match status" value="1"/>
</dbReference>
<dbReference type="InterPro" id="IPR003439">
    <property type="entry name" value="ABC_transporter-like_ATP-bd"/>
</dbReference>
<proteinExistence type="inferred from homology"/>
<dbReference type="InterPro" id="IPR003593">
    <property type="entry name" value="AAA+_ATPase"/>
</dbReference>
<dbReference type="AlphaFoldDB" id="A0A0Z8W8S5"/>
<dbReference type="PANTHER" id="PTHR43335:SF4">
    <property type="entry name" value="ABC TRANSPORTER, ATP-BINDING PROTEIN"/>
    <property type="match status" value="1"/>
</dbReference>
<evidence type="ECO:0000256" key="4">
    <source>
        <dbReference type="ARBA" id="ARBA00022840"/>
    </source>
</evidence>
<keyword evidence="4 6" id="KW-0067">ATP-binding</keyword>
<dbReference type="PROSITE" id="PS50893">
    <property type="entry name" value="ABC_TRANSPORTER_2"/>
    <property type="match status" value="1"/>
</dbReference>
<dbReference type="GO" id="GO:0005524">
    <property type="term" value="F:ATP binding"/>
    <property type="evidence" value="ECO:0007669"/>
    <property type="project" value="UniProtKB-KW"/>
</dbReference>
<evidence type="ECO:0000259" key="5">
    <source>
        <dbReference type="PROSITE" id="PS50893"/>
    </source>
</evidence>
<dbReference type="EMBL" id="FIMD01000008">
    <property type="protein sequence ID" value="CYX69951.1"/>
    <property type="molecule type" value="Genomic_DNA"/>
</dbReference>
<dbReference type="Proteomes" id="UP000075182">
    <property type="component" value="Unassembled WGS sequence"/>
</dbReference>
<evidence type="ECO:0000256" key="3">
    <source>
        <dbReference type="ARBA" id="ARBA00022741"/>
    </source>
</evidence>
<feature type="domain" description="ABC transporter" evidence="5">
    <location>
        <begin position="30"/>
        <end position="256"/>
    </location>
</feature>
<dbReference type="InterPro" id="IPR027417">
    <property type="entry name" value="P-loop_NTPase"/>
</dbReference>
<evidence type="ECO:0000256" key="2">
    <source>
        <dbReference type="ARBA" id="ARBA00022448"/>
    </source>
</evidence>
<protein>
    <submittedName>
        <fullName evidence="6">Bacitracin transport ATP-binding protein BcrA</fullName>
        <ecNumber evidence="6">3.6.3.-</ecNumber>
    </submittedName>
</protein>
<evidence type="ECO:0000313" key="7">
    <source>
        <dbReference type="Proteomes" id="UP000075182"/>
    </source>
</evidence>
<gene>
    <name evidence="6" type="primary">bcrA</name>
    <name evidence="6" type="ORF">ERS132536_01200</name>
</gene>
<sequence length="323" mass="36114">MKQKLLSLMMRISLIYRVMLLSYKENKMNIKLHEVKKIYGKNTVLKGIDINVPSGEIYGFIGANGAGKTTTMKIMTGLTPATSGKVIFDDQVYQKATKSENCFGAFISTPTYYKNLTAAENLSVVQDILGKPRSEVYRVLDLVGLSHVANKEVGSFSFGMKQRLGLAFAFLNNPDILILDEPTNGLDPKGIVEIRELLHKLSKEDGKTIFISSHNISEIEAIADRVGIIHQGSIVFEGTLDELYRSNHSTYILEVSHEEETKQLLLEEGINFTYRKTRFEIHLSKNDVPGLLNNLSNHGISIYEITPNKNLERIFLNLTAGGN</sequence>
<keyword evidence="2" id="KW-0813">Transport</keyword>
<keyword evidence="3" id="KW-0547">Nucleotide-binding</keyword>
<dbReference type="PANTHER" id="PTHR43335">
    <property type="entry name" value="ABC TRANSPORTER, ATP-BINDING PROTEIN"/>
    <property type="match status" value="1"/>
</dbReference>
<dbReference type="Gene3D" id="3.40.50.300">
    <property type="entry name" value="P-loop containing nucleotide triphosphate hydrolases"/>
    <property type="match status" value="1"/>
</dbReference>
<keyword evidence="6" id="KW-0378">Hydrolase</keyword>